<keyword evidence="2" id="KW-1185">Reference proteome</keyword>
<protein>
    <submittedName>
        <fullName evidence="1">Uncharacterized protein</fullName>
    </submittedName>
</protein>
<feature type="non-terminal residue" evidence="1">
    <location>
        <position position="79"/>
    </location>
</feature>
<comment type="caution">
    <text evidence="1">The sequence shown here is derived from an EMBL/GenBank/DDBJ whole genome shotgun (WGS) entry which is preliminary data.</text>
</comment>
<dbReference type="Proteomes" id="UP001195483">
    <property type="component" value="Unassembled WGS sequence"/>
</dbReference>
<evidence type="ECO:0000313" key="2">
    <source>
        <dbReference type="Proteomes" id="UP001195483"/>
    </source>
</evidence>
<evidence type="ECO:0000313" key="1">
    <source>
        <dbReference type="EMBL" id="KAK3590584.1"/>
    </source>
</evidence>
<dbReference type="EMBL" id="JAEAOA010001330">
    <property type="protein sequence ID" value="KAK3590584.1"/>
    <property type="molecule type" value="Genomic_DNA"/>
</dbReference>
<proteinExistence type="predicted"/>
<reference evidence="1" key="1">
    <citation type="journal article" date="2021" name="Genome Biol. Evol.">
        <title>A High-Quality Reference Genome for a Parasitic Bivalve with Doubly Uniparental Inheritance (Bivalvia: Unionida).</title>
        <authorList>
            <person name="Smith C.H."/>
        </authorList>
    </citation>
    <scope>NUCLEOTIDE SEQUENCE</scope>
    <source>
        <strain evidence="1">CHS0354</strain>
    </source>
</reference>
<sequence length="79" mass="8879">GAVIALIFCYFNGEVMQHLNATCRRFLGNEEKRCQNYTSATTYGIASLKPPNQSISYNKECIPMMDIDDSDSCNNVYQA</sequence>
<dbReference type="AlphaFoldDB" id="A0AAE0SF84"/>
<reference evidence="1" key="3">
    <citation type="submission" date="2023-05" db="EMBL/GenBank/DDBJ databases">
        <authorList>
            <person name="Smith C.H."/>
        </authorList>
    </citation>
    <scope>NUCLEOTIDE SEQUENCE</scope>
    <source>
        <strain evidence="1">CHS0354</strain>
        <tissue evidence="1">Mantle</tissue>
    </source>
</reference>
<reference evidence="1" key="2">
    <citation type="journal article" date="2021" name="Genome Biol. Evol.">
        <title>Developing a high-quality reference genome for a parasitic bivalve with doubly uniparental inheritance (Bivalvia: Unionida).</title>
        <authorList>
            <person name="Smith C.H."/>
        </authorList>
    </citation>
    <scope>NUCLEOTIDE SEQUENCE</scope>
    <source>
        <strain evidence="1">CHS0354</strain>
        <tissue evidence="1">Mantle</tissue>
    </source>
</reference>
<accession>A0AAE0SF84</accession>
<name>A0AAE0SF84_9BIVA</name>
<gene>
    <name evidence="1" type="ORF">CHS0354_021857</name>
</gene>
<organism evidence="1 2">
    <name type="scientific">Potamilus streckersoni</name>
    <dbReference type="NCBI Taxonomy" id="2493646"/>
    <lineage>
        <taxon>Eukaryota</taxon>
        <taxon>Metazoa</taxon>
        <taxon>Spiralia</taxon>
        <taxon>Lophotrochozoa</taxon>
        <taxon>Mollusca</taxon>
        <taxon>Bivalvia</taxon>
        <taxon>Autobranchia</taxon>
        <taxon>Heteroconchia</taxon>
        <taxon>Palaeoheterodonta</taxon>
        <taxon>Unionida</taxon>
        <taxon>Unionoidea</taxon>
        <taxon>Unionidae</taxon>
        <taxon>Ambleminae</taxon>
        <taxon>Lampsilini</taxon>
        <taxon>Potamilus</taxon>
    </lineage>
</organism>